<reference evidence="3" key="1">
    <citation type="submission" date="2021-04" db="EMBL/GenBank/DDBJ databases">
        <title>Oceanospirillales bacteria with DddD are important DMSP degraders in coastal seawater.</title>
        <authorList>
            <person name="Liu J."/>
        </authorList>
    </citation>
    <scope>NUCLEOTIDE SEQUENCE</scope>
    <source>
        <strain evidence="3">GY6</strain>
        <plasmid evidence="3">unnamed</plasmid>
    </source>
</reference>
<evidence type="ECO:0000256" key="1">
    <source>
        <dbReference type="SAM" id="Phobius"/>
    </source>
</evidence>
<keyword evidence="4" id="KW-1185">Reference proteome</keyword>
<keyword evidence="1" id="KW-0812">Transmembrane</keyword>
<proteinExistence type="predicted"/>
<dbReference type="EMBL" id="CP073345">
    <property type="protein sequence ID" value="UTW05601.1"/>
    <property type="molecule type" value="Genomic_DNA"/>
</dbReference>
<evidence type="ECO:0000259" key="2">
    <source>
        <dbReference type="Pfam" id="PF08376"/>
    </source>
</evidence>
<sequence length="284" mass="31960">MNDLFNPAWLQLTAGIVPIAILLLFFVLYRRMRRRQQQQLRSGIEQLRLLRILLADFQKHRGLSTGVLSGDSSLQNDLSITRNQLDKSISQALQLETRHQPEWLKLIEQWQQIRQGSESSAAANLLSHHDLIRTTTFLIEDIAGELDLSSSPAQLGNLSCIWREVVQTAEWTGQARALGTGIAAERSSSAAQRVRLKFLHAKIKQLSTNAFATLAQSETGQLNLQQPRQTINAFLLCLEQELLNCENPKIEAKLYFDQATLAINDLLGMLDAALKDLQHVTKES</sequence>
<evidence type="ECO:0000313" key="3">
    <source>
        <dbReference type="EMBL" id="UTW05601.1"/>
    </source>
</evidence>
<feature type="domain" description="Nitrate/nitrite sensing protein" evidence="2">
    <location>
        <begin position="54"/>
        <end position="278"/>
    </location>
</feature>
<organism evidence="3 4">
    <name type="scientific">Amphritea atlantica</name>
    <dbReference type="NCBI Taxonomy" id="355243"/>
    <lineage>
        <taxon>Bacteria</taxon>
        <taxon>Pseudomonadati</taxon>
        <taxon>Pseudomonadota</taxon>
        <taxon>Gammaproteobacteria</taxon>
        <taxon>Oceanospirillales</taxon>
        <taxon>Oceanospirillaceae</taxon>
        <taxon>Amphritea</taxon>
    </lineage>
</organism>
<keyword evidence="1" id="KW-0472">Membrane</keyword>
<keyword evidence="3" id="KW-0614">Plasmid</keyword>
<accession>A0ABY5H3B8</accession>
<evidence type="ECO:0000313" key="4">
    <source>
        <dbReference type="Proteomes" id="UP001059950"/>
    </source>
</evidence>
<gene>
    <name evidence="3" type="ORF">KDX31_19590</name>
</gene>
<geneLocation type="plasmid" evidence="3 4">
    <name>unnamed</name>
</geneLocation>
<dbReference type="Proteomes" id="UP001059950">
    <property type="component" value="Plasmid unnamed"/>
</dbReference>
<dbReference type="Pfam" id="PF08376">
    <property type="entry name" value="NIT"/>
    <property type="match status" value="1"/>
</dbReference>
<dbReference type="InterPro" id="IPR013587">
    <property type="entry name" value="Nitrate/nitrite_sensing"/>
</dbReference>
<name>A0ABY5H3B8_9GAMM</name>
<protein>
    <submittedName>
        <fullName evidence="3">Nitrate- and nitrite sensing domain-containing protein</fullName>
    </submittedName>
</protein>
<feature type="transmembrane region" description="Helical" evidence="1">
    <location>
        <begin position="12"/>
        <end position="29"/>
    </location>
</feature>
<keyword evidence="1" id="KW-1133">Transmembrane helix</keyword>